<keyword evidence="1" id="KW-1133">Transmembrane helix</keyword>
<keyword evidence="3" id="KW-1185">Reference proteome</keyword>
<dbReference type="Proteomes" id="UP001597400">
    <property type="component" value="Unassembled WGS sequence"/>
</dbReference>
<gene>
    <name evidence="2" type="ORF">ACFSGX_10160</name>
</gene>
<dbReference type="EMBL" id="JBHUGS010000002">
    <property type="protein sequence ID" value="MFD1951128.1"/>
    <property type="molecule type" value="Genomic_DNA"/>
</dbReference>
<dbReference type="RefSeq" id="WP_380929588.1">
    <property type="nucleotide sequence ID" value="NZ_JBHUGS010000002.1"/>
</dbReference>
<reference evidence="3" key="1">
    <citation type="journal article" date="2019" name="Int. J. Syst. Evol. Microbiol.">
        <title>The Global Catalogue of Microorganisms (GCM) 10K type strain sequencing project: providing services to taxonomists for standard genome sequencing and annotation.</title>
        <authorList>
            <consortium name="The Broad Institute Genomics Platform"/>
            <consortium name="The Broad Institute Genome Sequencing Center for Infectious Disease"/>
            <person name="Wu L."/>
            <person name="Ma J."/>
        </authorList>
    </citation>
    <scope>NUCLEOTIDE SEQUENCE [LARGE SCALE GENOMIC DNA]</scope>
    <source>
        <strain evidence="3">CGMCC 1.12702</strain>
    </source>
</reference>
<dbReference type="InterPro" id="IPR009937">
    <property type="entry name" value="Phage_holin_3_6"/>
</dbReference>
<keyword evidence="1" id="KW-0472">Membrane</keyword>
<proteinExistence type="predicted"/>
<protein>
    <submittedName>
        <fullName evidence="2">Phage holin family protein</fullName>
    </submittedName>
</protein>
<feature type="transmembrane region" description="Helical" evidence="1">
    <location>
        <begin position="48"/>
        <end position="74"/>
    </location>
</feature>
<organism evidence="2 3">
    <name type="scientific">Sphingomonas arantia</name>
    <dbReference type="NCBI Taxonomy" id="1460676"/>
    <lineage>
        <taxon>Bacteria</taxon>
        <taxon>Pseudomonadati</taxon>
        <taxon>Pseudomonadota</taxon>
        <taxon>Alphaproteobacteria</taxon>
        <taxon>Sphingomonadales</taxon>
        <taxon>Sphingomonadaceae</taxon>
        <taxon>Sphingomonas</taxon>
    </lineage>
</organism>
<dbReference type="Pfam" id="PF07332">
    <property type="entry name" value="Phage_holin_3_6"/>
    <property type="match status" value="1"/>
</dbReference>
<comment type="caution">
    <text evidence="2">The sequence shown here is derived from an EMBL/GenBank/DDBJ whole genome shotgun (WGS) entry which is preliminary data.</text>
</comment>
<feature type="transmembrane region" description="Helical" evidence="1">
    <location>
        <begin position="80"/>
        <end position="99"/>
    </location>
</feature>
<name>A0ABW4U0U4_9SPHN</name>
<evidence type="ECO:0000256" key="1">
    <source>
        <dbReference type="SAM" id="Phobius"/>
    </source>
</evidence>
<sequence length="118" mass="12197">MTQRHDSDDETVAGLVHRLVDDGRTYVRAELDVVRATASAKIAATKMAVVVGIAAIFVVQAGLTVLFIALGSVLALLMPIWAGQLLAAVIAFAVAGLMVKYAISRFSTGAATPVGDAS</sequence>
<evidence type="ECO:0000313" key="3">
    <source>
        <dbReference type="Proteomes" id="UP001597400"/>
    </source>
</evidence>
<evidence type="ECO:0000313" key="2">
    <source>
        <dbReference type="EMBL" id="MFD1951128.1"/>
    </source>
</evidence>
<accession>A0ABW4U0U4</accession>
<keyword evidence="1" id="KW-0812">Transmembrane</keyword>